<dbReference type="InterPro" id="IPR050388">
    <property type="entry name" value="ABC_Ni/Peptide_Import"/>
</dbReference>
<evidence type="ECO:0000256" key="5">
    <source>
        <dbReference type="ARBA" id="ARBA00022475"/>
    </source>
</evidence>
<evidence type="ECO:0000256" key="11">
    <source>
        <dbReference type="RuleBase" id="RU363032"/>
    </source>
</evidence>
<dbReference type="PROSITE" id="PS00211">
    <property type="entry name" value="ABC_TRANSPORTER_1"/>
    <property type="match status" value="1"/>
</dbReference>
<keyword evidence="9 11" id="KW-1133">Transmembrane helix</keyword>
<dbReference type="Pfam" id="PF00528">
    <property type="entry name" value="BPD_transp_1"/>
    <property type="match status" value="1"/>
</dbReference>
<feature type="region of interest" description="Disordered" evidence="12">
    <location>
        <begin position="1"/>
        <end position="22"/>
    </location>
</feature>
<dbReference type="PROSITE" id="PS50928">
    <property type="entry name" value="ABC_TM1"/>
    <property type="match status" value="1"/>
</dbReference>
<dbReference type="InterPro" id="IPR027417">
    <property type="entry name" value="P-loop_NTPase"/>
</dbReference>
<feature type="compositionally biased region" description="Low complexity" evidence="12">
    <location>
        <begin position="12"/>
        <end position="22"/>
    </location>
</feature>
<dbReference type="SMART" id="SM00382">
    <property type="entry name" value="AAA"/>
    <property type="match status" value="1"/>
</dbReference>
<feature type="transmembrane region" description="Helical" evidence="11">
    <location>
        <begin position="125"/>
        <end position="145"/>
    </location>
</feature>
<dbReference type="PROSITE" id="PS50893">
    <property type="entry name" value="ABC_TRANSPORTER_2"/>
    <property type="match status" value="1"/>
</dbReference>
<dbReference type="InterPro" id="IPR000515">
    <property type="entry name" value="MetI-like"/>
</dbReference>
<evidence type="ECO:0000256" key="7">
    <source>
        <dbReference type="ARBA" id="ARBA00022741"/>
    </source>
</evidence>
<dbReference type="Gene3D" id="1.10.3720.10">
    <property type="entry name" value="MetI-like"/>
    <property type="match status" value="1"/>
</dbReference>
<feature type="transmembrane region" description="Helical" evidence="11">
    <location>
        <begin position="91"/>
        <end position="118"/>
    </location>
</feature>
<dbReference type="GO" id="GO:0005886">
    <property type="term" value="C:plasma membrane"/>
    <property type="evidence" value="ECO:0007669"/>
    <property type="project" value="UniProtKB-SubCell"/>
</dbReference>
<reference evidence="16" key="1">
    <citation type="submission" date="2017-05" db="EMBL/GenBank/DDBJ databases">
        <title>Streptomyces olivochromogenes NBRC 3561 whole genome shotgun sequence.</title>
        <authorList>
            <person name="Dohra H."/>
            <person name="Kodani S."/>
        </authorList>
    </citation>
    <scope>NUCLEOTIDE SEQUENCE [LARGE SCALE GENOMIC DNA]</scope>
    <source>
        <strain evidence="16">NBRC 3561</strain>
    </source>
</reference>
<evidence type="ECO:0000256" key="3">
    <source>
        <dbReference type="ARBA" id="ARBA00005417"/>
    </source>
</evidence>
<evidence type="ECO:0000256" key="12">
    <source>
        <dbReference type="SAM" id="MobiDB-lite"/>
    </source>
</evidence>
<dbReference type="InterPro" id="IPR035906">
    <property type="entry name" value="MetI-like_sf"/>
</dbReference>
<dbReference type="PANTHER" id="PTHR43297:SF2">
    <property type="entry name" value="DIPEPTIDE TRANSPORT ATP-BINDING PROTEIN DPPD"/>
    <property type="match status" value="1"/>
</dbReference>
<dbReference type="Pfam" id="PF08352">
    <property type="entry name" value="oligo_HPY"/>
    <property type="match status" value="1"/>
</dbReference>
<keyword evidence="6 11" id="KW-0812">Transmembrane</keyword>
<accession>A0A250VVH6</accession>
<gene>
    <name evidence="15" type="ORF">SO3561_09650</name>
</gene>
<evidence type="ECO:0000313" key="16">
    <source>
        <dbReference type="Proteomes" id="UP000217446"/>
    </source>
</evidence>
<feature type="domain" description="ABC transmembrane type-1" evidence="14">
    <location>
        <begin position="90"/>
        <end position="279"/>
    </location>
</feature>
<dbReference type="NCBIfam" id="TIGR01727">
    <property type="entry name" value="oligo_HPY"/>
    <property type="match status" value="1"/>
</dbReference>
<dbReference type="InterPro" id="IPR003593">
    <property type="entry name" value="AAA+_ATPase"/>
</dbReference>
<keyword evidence="10 11" id="KW-0472">Membrane</keyword>
<evidence type="ECO:0000256" key="4">
    <source>
        <dbReference type="ARBA" id="ARBA00022448"/>
    </source>
</evidence>
<sequence length="647" mass="68279">MVLSSPSPLTPRATAGRSRATRSGWSTPMGVITLVMLGSLAVLAVAGAVLWGQAADRPDPSAVLRAPTASHLLGTDHLGRDLLARLLSATWLSLLPAVAATLLGATAGITLGSLTAVVGGRARRLLGALINLLLAFPALLVAMFFAALFGAGAGGAVCALAVACAPGFARITQTLAAKVAGTDFMAAARVLGLRRHRLLLRHVLPHIAEPLMLNTTVATGSALVALSGLSFLGLGVQPPSYDWGLLLSQGLDRIYTEPLPAVAPGIAIVYAAVAFQLLGEMLAGAAARRVRPRQSEEPALHPARTGVPEAADHVLEVEDLRVALPTAEGVVRPVRGVTLALRRGEMVGLVGESGSGKSLTALAIADLLPDGACATWGTHRFLGTDADSLSRRERRRQLATGMAMIFQNPASAFNPSLRIGTQMTEAVRAHHRTPRAQAVEQALAQLQRVALPGGRRLLRSRPFQLSGGQRQRVAIAAASMMRPDLIVADEPTTALDVTVQRQIMDLLHGVRRDDATAILFISHDIALVADACDRVLVMYGGTIVENLPAHELATGARHPYTRMLVASVPDLATDRDHPLHTIEGRPPDPCGTAPGCPFHDRCPHRVDRCAVESPVLSALDPEHEVACWQPLAPAQFHGQRETEEAEQ</sequence>
<keyword evidence="4 11" id="KW-0813">Transport</keyword>
<evidence type="ECO:0000259" key="13">
    <source>
        <dbReference type="PROSITE" id="PS50893"/>
    </source>
</evidence>
<evidence type="ECO:0000259" key="14">
    <source>
        <dbReference type="PROSITE" id="PS50928"/>
    </source>
</evidence>
<dbReference type="InterPro" id="IPR013563">
    <property type="entry name" value="Oligopep_ABC_C"/>
</dbReference>
<evidence type="ECO:0000256" key="6">
    <source>
        <dbReference type="ARBA" id="ARBA00022692"/>
    </source>
</evidence>
<dbReference type="STRING" id="1963.AQJ27_40900"/>
<keyword evidence="16" id="KW-1185">Reference proteome</keyword>
<dbReference type="GO" id="GO:0055085">
    <property type="term" value="P:transmembrane transport"/>
    <property type="evidence" value="ECO:0007669"/>
    <property type="project" value="InterPro"/>
</dbReference>
<dbReference type="GO" id="GO:0016887">
    <property type="term" value="F:ATP hydrolysis activity"/>
    <property type="evidence" value="ECO:0007669"/>
    <property type="project" value="InterPro"/>
</dbReference>
<dbReference type="AlphaFoldDB" id="A0A250VVH6"/>
<dbReference type="Gene3D" id="3.40.50.300">
    <property type="entry name" value="P-loop containing nucleotide triphosphate hydrolases"/>
    <property type="match status" value="1"/>
</dbReference>
<dbReference type="InterPro" id="IPR017871">
    <property type="entry name" value="ABC_transporter-like_CS"/>
</dbReference>
<dbReference type="FunFam" id="3.40.50.300:FF:000016">
    <property type="entry name" value="Oligopeptide ABC transporter ATP-binding component"/>
    <property type="match status" value="1"/>
</dbReference>
<dbReference type="InterPro" id="IPR003439">
    <property type="entry name" value="ABC_transporter-like_ATP-bd"/>
</dbReference>
<dbReference type="Pfam" id="PF00005">
    <property type="entry name" value="ABC_tran"/>
    <property type="match status" value="1"/>
</dbReference>
<evidence type="ECO:0000256" key="8">
    <source>
        <dbReference type="ARBA" id="ARBA00022840"/>
    </source>
</evidence>
<comment type="similarity">
    <text evidence="11">Belongs to the binding-protein-dependent transport system permease family.</text>
</comment>
<name>A0A250VVH6_STROL</name>
<dbReference type="GO" id="GO:0005524">
    <property type="term" value="F:ATP binding"/>
    <property type="evidence" value="ECO:0007669"/>
    <property type="project" value="UniProtKB-KW"/>
</dbReference>
<dbReference type="CDD" id="cd03257">
    <property type="entry name" value="ABC_NikE_OppD_transporters"/>
    <property type="match status" value="1"/>
</dbReference>
<evidence type="ECO:0000256" key="2">
    <source>
        <dbReference type="ARBA" id="ARBA00004202"/>
    </source>
</evidence>
<evidence type="ECO:0000256" key="1">
    <source>
        <dbReference type="ARBA" id="ARBA00004141"/>
    </source>
</evidence>
<organism evidence="15 16">
    <name type="scientific">Streptomyces olivochromogenes</name>
    <dbReference type="NCBI Taxonomy" id="1963"/>
    <lineage>
        <taxon>Bacteria</taxon>
        <taxon>Bacillati</taxon>
        <taxon>Actinomycetota</taxon>
        <taxon>Actinomycetes</taxon>
        <taxon>Kitasatosporales</taxon>
        <taxon>Streptomycetaceae</taxon>
        <taxon>Streptomyces</taxon>
    </lineage>
</organism>
<keyword evidence="7" id="KW-0547">Nucleotide-binding</keyword>
<evidence type="ECO:0000256" key="10">
    <source>
        <dbReference type="ARBA" id="ARBA00023136"/>
    </source>
</evidence>
<keyword evidence="5" id="KW-1003">Cell membrane</keyword>
<evidence type="ECO:0000313" key="15">
    <source>
        <dbReference type="EMBL" id="GAX58079.1"/>
    </source>
</evidence>
<dbReference type="EMBL" id="BDQI01000045">
    <property type="protein sequence ID" value="GAX58079.1"/>
    <property type="molecule type" value="Genomic_DNA"/>
</dbReference>
<protein>
    <submittedName>
        <fullName evidence="15">Peptide ABC transporter ATP-binding protein</fullName>
    </submittedName>
</protein>
<dbReference type="Proteomes" id="UP000217446">
    <property type="component" value="Unassembled WGS sequence"/>
</dbReference>
<dbReference type="SUPFAM" id="SSF161098">
    <property type="entry name" value="MetI-like"/>
    <property type="match status" value="1"/>
</dbReference>
<proteinExistence type="inferred from homology"/>
<comment type="similarity">
    <text evidence="3">Belongs to the ABC transporter superfamily.</text>
</comment>
<dbReference type="GO" id="GO:0015833">
    <property type="term" value="P:peptide transport"/>
    <property type="evidence" value="ECO:0007669"/>
    <property type="project" value="InterPro"/>
</dbReference>
<feature type="transmembrane region" description="Helical" evidence="11">
    <location>
        <begin position="29"/>
        <end position="51"/>
    </location>
</feature>
<dbReference type="SUPFAM" id="SSF52540">
    <property type="entry name" value="P-loop containing nucleoside triphosphate hydrolases"/>
    <property type="match status" value="1"/>
</dbReference>
<feature type="domain" description="ABC transporter" evidence="13">
    <location>
        <begin position="315"/>
        <end position="565"/>
    </location>
</feature>
<dbReference type="PANTHER" id="PTHR43297">
    <property type="entry name" value="OLIGOPEPTIDE TRANSPORT ATP-BINDING PROTEIN APPD"/>
    <property type="match status" value="1"/>
</dbReference>
<comment type="subcellular location">
    <subcellularLocation>
        <location evidence="11">Cell membrane</location>
        <topology evidence="11">Multi-pass membrane protein</topology>
    </subcellularLocation>
    <subcellularLocation>
        <location evidence="2">Cell membrane</location>
        <topology evidence="2">Peripheral membrane protein</topology>
    </subcellularLocation>
    <subcellularLocation>
        <location evidence="1">Membrane</location>
        <topology evidence="1">Multi-pass membrane protein</topology>
    </subcellularLocation>
</comment>
<comment type="caution">
    <text evidence="15">The sequence shown here is derived from an EMBL/GenBank/DDBJ whole genome shotgun (WGS) entry which is preliminary data.</text>
</comment>
<evidence type="ECO:0000256" key="9">
    <source>
        <dbReference type="ARBA" id="ARBA00022989"/>
    </source>
</evidence>
<keyword evidence="8 15" id="KW-0067">ATP-binding</keyword>